<proteinExistence type="predicted"/>
<name>A0AA91PFI8_9MYCO</name>
<comment type="caution">
    <text evidence="1">The sequence shown here is derived from an EMBL/GenBank/DDBJ whole genome shotgun (WGS) entry which is preliminary data.</text>
</comment>
<evidence type="ECO:0000313" key="1">
    <source>
        <dbReference type="EMBL" id="OSC34420.1"/>
    </source>
</evidence>
<sequence length="270" mass="27588">MLLIGLVALGGPVGCGRDDTAVAPTEMSPPPGSVDLAGDFAAMQADLPAGAVGVAVVADGAEQRFGDWSSGAAWSTIKVAISVAALRVDAAAAKPLVDRAITASDNDAAMALWQLLGDPADAGAQVHAVLAEGASADTVVQTRQVYPPYSPFGQTQWAQTDAARFAFTLPCVPDAAPVLERMRHISAAQQWGLAADDTPSKGGWGPDRDGGYLVRQVALLPAATGTLGVALAADPDDGSFTTGVAMLDTLGDWVRAHRDAWPGGHCTPPR</sequence>
<dbReference type="AlphaFoldDB" id="A0AA91PFI8"/>
<dbReference type="Gene3D" id="3.40.710.10">
    <property type="entry name" value="DD-peptidase/beta-lactamase superfamily"/>
    <property type="match status" value="1"/>
</dbReference>
<evidence type="ECO:0000313" key="2">
    <source>
        <dbReference type="Proteomes" id="UP000193577"/>
    </source>
</evidence>
<dbReference type="SUPFAM" id="SSF56601">
    <property type="entry name" value="beta-lactamase/transpeptidase-like"/>
    <property type="match status" value="1"/>
</dbReference>
<organism evidence="1 2">
    <name type="scientific">Mycolicibacillus koreensis</name>
    <dbReference type="NCBI Taxonomy" id="1069220"/>
    <lineage>
        <taxon>Bacteria</taxon>
        <taxon>Bacillati</taxon>
        <taxon>Actinomycetota</taxon>
        <taxon>Actinomycetes</taxon>
        <taxon>Mycobacteriales</taxon>
        <taxon>Mycobacteriaceae</taxon>
        <taxon>Mycolicibacillus</taxon>
    </lineage>
</organism>
<accession>A0AA91PFI8</accession>
<keyword evidence="2" id="KW-1185">Reference proteome</keyword>
<gene>
    <name evidence="1" type="ORF">B8W67_06680</name>
</gene>
<reference evidence="1 2" key="1">
    <citation type="submission" date="2017-04" db="EMBL/GenBank/DDBJ databases">
        <title>The new phylogeny of genus Mycobacterium.</title>
        <authorList>
            <person name="Tortoli E."/>
            <person name="Trovato A."/>
            <person name="Cirillo D.M."/>
        </authorList>
    </citation>
    <scope>NUCLEOTIDE SEQUENCE [LARGE SCALE GENOMIC DNA]</scope>
    <source>
        <strain evidence="1 2">KCTC 19819</strain>
    </source>
</reference>
<dbReference type="EMBL" id="NCXO01000010">
    <property type="protein sequence ID" value="OSC34420.1"/>
    <property type="molecule type" value="Genomic_DNA"/>
</dbReference>
<dbReference type="Proteomes" id="UP000193577">
    <property type="component" value="Unassembled WGS sequence"/>
</dbReference>
<dbReference type="InterPro" id="IPR012338">
    <property type="entry name" value="Beta-lactam/transpept-like"/>
</dbReference>
<protein>
    <submittedName>
        <fullName evidence="1">Uncharacterized protein</fullName>
    </submittedName>
</protein>